<comment type="caution">
    <text evidence="1">The sequence shown here is derived from an EMBL/GenBank/DDBJ whole genome shotgun (WGS) entry which is preliminary data.</text>
</comment>
<reference evidence="1 2" key="1">
    <citation type="submission" date="2022-02" db="EMBL/GenBank/DDBJ databases">
        <title>Comparative genomics of the first Antarctic Pseudomonas spp. capable of biotransforming 2,4,6-Trinitrotoluene.</title>
        <authorList>
            <person name="Cabrera M.A."/>
            <person name="Marquez S.L."/>
            <person name="Perez-Donoso J.M."/>
        </authorList>
    </citation>
    <scope>NUCLEOTIDE SEQUENCE [LARGE SCALE GENOMIC DNA]</scope>
    <source>
        <strain evidence="1 2">TNT11</strain>
    </source>
</reference>
<dbReference type="InterPro" id="IPR005624">
    <property type="entry name" value="PduO/GlcC-like"/>
</dbReference>
<protein>
    <submittedName>
        <fullName evidence="1">Heme-binding protein</fullName>
    </submittedName>
</protein>
<dbReference type="RefSeq" id="WP_247405181.1">
    <property type="nucleotide sequence ID" value="NZ_JAKNRV010000259.1"/>
</dbReference>
<dbReference type="Proteomes" id="UP001317085">
    <property type="component" value="Unassembled WGS sequence"/>
</dbReference>
<evidence type="ECO:0000313" key="2">
    <source>
        <dbReference type="Proteomes" id="UP001317085"/>
    </source>
</evidence>
<name>A0ABT0EMM6_9PSED</name>
<feature type="non-terminal residue" evidence="1">
    <location>
        <position position="83"/>
    </location>
</feature>
<gene>
    <name evidence="1" type="ORF">L9Z73_21460</name>
</gene>
<dbReference type="Pfam" id="PF03928">
    <property type="entry name" value="HbpS-like"/>
    <property type="match status" value="1"/>
</dbReference>
<accession>A0ABT0EMM6</accession>
<dbReference type="EMBL" id="JAKNRV010000259">
    <property type="protein sequence ID" value="MCK1786822.1"/>
    <property type="molecule type" value="Genomic_DNA"/>
</dbReference>
<proteinExistence type="predicted"/>
<organism evidence="1 2">
    <name type="scientific">Pseudomonas emilianonis</name>
    <dbReference type="NCBI Taxonomy" id="2915812"/>
    <lineage>
        <taxon>Bacteria</taxon>
        <taxon>Pseudomonadati</taxon>
        <taxon>Pseudomonadota</taxon>
        <taxon>Gammaproteobacteria</taxon>
        <taxon>Pseudomonadales</taxon>
        <taxon>Pseudomonadaceae</taxon>
        <taxon>Pseudomonas</taxon>
    </lineage>
</organism>
<dbReference type="InterPro" id="IPR038084">
    <property type="entry name" value="PduO/GlcC-like_sf"/>
</dbReference>
<keyword evidence="2" id="KW-1185">Reference proteome</keyword>
<dbReference type="SUPFAM" id="SSF143744">
    <property type="entry name" value="GlcG-like"/>
    <property type="match status" value="1"/>
</dbReference>
<dbReference type="Gene3D" id="3.30.450.150">
    <property type="entry name" value="Haem-degrading domain"/>
    <property type="match status" value="1"/>
</dbReference>
<evidence type="ECO:0000313" key="1">
    <source>
        <dbReference type="EMBL" id="MCK1786822.1"/>
    </source>
</evidence>
<sequence>MSALTLKVAVNLAGQALAAGRAIVAAPLTIAVLDGGGHLITLQREDGASLLRPQIAIGITRRVSTRFTPPTTPRSLPPHNPAK</sequence>